<gene>
    <name evidence="1" type="ORF">LEA_07749</name>
</gene>
<dbReference type="EMBL" id="AJWY01005119">
    <property type="protein sequence ID" value="EKC70502.1"/>
    <property type="molecule type" value="Genomic_DNA"/>
</dbReference>
<protein>
    <submittedName>
        <fullName evidence="1">Uncharacterized protein</fullName>
    </submittedName>
</protein>
<comment type="caution">
    <text evidence="1">The sequence shown here is derived from an EMBL/GenBank/DDBJ whole genome shotgun (WGS) entry which is preliminary data.</text>
</comment>
<sequence length="29" mass="3493">MYRFFVKKDQIQEDAVIIIGSDVNHNKKR</sequence>
<proteinExistence type="predicted"/>
<dbReference type="AlphaFoldDB" id="K1TBJ4"/>
<name>K1TBJ4_9ZZZZ</name>
<organism evidence="1">
    <name type="scientific">human gut metagenome</name>
    <dbReference type="NCBI Taxonomy" id="408170"/>
    <lineage>
        <taxon>unclassified sequences</taxon>
        <taxon>metagenomes</taxon>
        <taxon>organismal metagenomes</taxon>
    </lineage>
</organism>
<feature type="non-terminal residue" evidence="1">
    <location>
        <position position="29"/>
    </location>
</feature>
<accession>K1TBJ4</accession>
<evidence type="ECO:0000313" key="1">
    <source>
        <dbReference type="EMBL" id="EKC70502.1"/>
    </source>
</evidence>
<dbReference type="Gene3D" id="2.40.240.20">
    <property type="entry name" value="Hypothetical PUA domain-like, domain 1"/>
    <property type="match status" value="1"/>
</dbReference>
<reference evidence="1" key="1">
    <citation type="journal article" date="2013" name="Environ. Microbiol.">
        <title>Microbiota from the distal guts of lean and obese adolescents exhibit partial functional redundancy besides clear differences in community structure.</title>
        <authorList>
            <person name="Ferrer M."/>
            <person name="Ruiz A."/>
            <person name="Lanza F."/>
            <person name="Haange S.B."/>
            <person name="Oberbach A."/>
            <person name="Till H."/>
            <person name="Bargiela R."/>
            <person name="Campoy C."/>
            <person name="Segura M.T."/>
            <person name="Richter M."/>
            <person name="von Bergen M."/>
            <person name="Seifert J."/>
            <person name="Suarez A."/>
        </authorList>
    </citation>
    <scope>NUCLEOTIDE SEQUENCE</scope>
</reference>